<evidence type="ECO:0000313" key="7">
    <source>
        <dbReference type="EMBL" id="APY00284.1"/>
    </source>
</evidence>
<dbReference type="SUPFAM" id="SSF52833">
    <property type="entry name" value="Thioredoxin-like"/>
    <property type="match status" value="1"/>
</dbReference>
<evidence type="ECO:0000256" key="3">
    <source>
        <dbReference type="ARBA" id="ARBA00023157"/>
    </source>
</evidence>
<keyword evidence="4" id="KW-0676">Redox-active center</keyword>
<dbReference type="PROSITE" id="PS51352">
    <property type="entry name" value="THIOREDOXIN_2"/>
    <property type="match status" value="1"/>
</dbReference>
<dbReference type="AlphaFoldDB" id="A0AAC9LLF5"/>
<dbReference type="PANTHER" id="PTHR42852">
    <property type="entry name" value="THIOL:DISULFIDE INTERCHANGE PROTEIN DSBE"/>
    <property type="match status" value="1"/>
</dbReference>
<keyword evidence="8" id="KW-1185">Reference proteome</keyword>
<feature type="chain" id="PRO_5042079904" description="Thioredoxin domain-containing protein" evidence="5">
    <location>
        <begin position="25"/>
        <end position="409"/>
    </location>
</feature>
<dbReference type="PROSITE" id="PS00194">
    <property type="entry name" value="THIOREDOXIN_1"/>
    <property type="match status" value="1"/>
</dbReference>
<comment type="subcellular location">
    <subcellularLocation>
        <location evidence="1">Cell envelope</location>
    </subcellularLocation>
</comment>
<feature type="domain" description="Thioredoxin" evidence="6">
    <location>
        <begin position="263"/>
        <end position="409"/>
    </location>
</feature>
<sequence length="409" mass="46996">MSSFPRFLLIACCLFLFNCEYFSAKESTNTAKEEDTLSTTIVKVNTRLDNEFLINGVSFLDNDTYVYLFKAEDDTFDLIDSTKVINTNFKFKGSAETPSIYKISNVKNKNKGFSFLVDASDIYVFLNKRVDFSTVYSASKIQKEYLDYTSQMTDFKNKGIALYYGMKGDFSSQNLKTLRQGRLELFSEQNEYVKSFIKNHSDSYFSAMLINDNLETYNSKTLRTLYNGLSQELRDIEFTKRIDSLIVIKENNIEKRLPVVVVKKIEQSFKNEYRPKAYKIDGLNPYGQALSLNSIPKGKVILVDFWASWCAPCRATNPTLVSLYNKYKNQGFEILSVSEDKGEAEWLNAIALDGLTWDYHIIDKNKRIAFRYGVESIPFKLLIDKNGNIASEKISGSALENRIKELLKE</sequence>
<dbReference type="RefSeq" id="WP_076733191.1">
    <property type="nucleotide sequence ID" value="NZ_CP019352.1"/>
</dbReference>
<evidence type="ECO:0000313" key="8">
    <source>
        <dbReference type="Proteomes" id="UP000187506"/>
    </source>
</evidence>
<accession>A0AAC9LLF5</accession>
<reference evidence="7 8" key="1">
    <citation type="submission" date="2017-01" db="EMBL/GenBank/DDBJ databases">
        <title>Complete genome of Lacinutrix venerupis DOK2-8 isolated from seawater in Dokdo.</title>
        <authorList>
            <person name="Chi W.-J."/>
            <person name="Kim J.H."/>
        </authorList>
    </citation>
    <scope>NUCLEOTIDE SEQUENCE [LARGE SCALE GENOMIC DNA]</scope>
    <source>
        <strain evidence="7 8">DOK2-8</strain>
    </source>
</reference>
<evidence type="ECO:0000259" key="6">
    <source>
        <dbReference type="PROSITE" id="PS51352"/>
    </source>
</evidence>
<evidence type="ECO:0000256" key="4">
    <source>
        <dbReference type="ARBA" id="ARBA00023284"/>
    </source>
</evidence>
<evidence type="ECO:0000256" key="5">
    <source>
        <dbReference type="SAM" id="SignalP"/>
    </source>
</evidence>
<dbReference type="Gene3D" id="3.40.30.10">
    <property type="entry name" value="Glutaredoxin"/>
    <property type="match status" value="1"/>
</dbReference>
<dbReference type="InterPro" id="IPR050553">
    <property type="entry name" value="Thioredoxin_ResA/DsbE_sf"/>
</dbReference>
<dbReference type="InterPro" id="IPR017937">
    <property type="entry name" value="Thioredoxin_CS"/>
</dbReference>
<dbReference type="EMBL" id="CP019352">
    <property type="protein sequence ID" value="APY00284.1"/>
    <property type="molecule type" value="Genomic_DNA"/>
</dbReference>
<dbReference type="Proteomes" id="UP000187506">
    <property type="component" value="Chromosome"/>
</dbReference>
<dbReference type="InterPro" id="IPR025380">
    <property type="entry name" value="DUF4369"/>
</dbReference>
<name>A0AAC9LLF5_9FLAO</name>
<evidence type="ECO:0000256" key="1">
    <source>
        <dbReference type="ARBA" id="ARBA00004196"/>
    </source>
</evidence>
<gene>
    <name evidence="7" type="ORF">BWR22_08145</name>
</gene>
<dbReference type="InterPro" id="IPR036249">
    <property type="entry name" value="Thioredoxin-like_sf"/>
</dbReference>
<evidence type="ECO:0000256" key="2">
    <source>
        <dbReference type="ARBA" id="ARBA00022748"/>
    </source>
</evidence>
<dbReference type="GO" id="GO:0030313">
    <property type="term" value="C:cell envelope"/>
    <property type="evidence" value="ECO:0007669"/>
    <property type="project" value="UniProtKB-SubCell"/>
</dbReference>
<dbReference type="Pfam" id="PF13905">
    <property type="entry name" value="Thioredoxin_8"/>
    <property type="match status" value="1"/>
</dbReference>
<dbReference type="Pfam" id="PF14289">
    <property type="entry name" value="DUF4369"/>
    <property type="match status" value="1"/>
</dbReference>
<feature type="signal peptide" evidence="5">
    <location>
        <begin position="1"/>
        <end position="24"/>
    </location>
</feature>
<dbReference type="CDD" id="cd02966">
    <property type="entry name" value="TlpA_like_family"/>
    <property type="match status" value="1"/>
</dbReference>
<protein>
    <recommendedName>
        <fullName evidence="6">Thioredoxin domain-containing protein</fullName>
    </recommendedName>
</protein>
<keyword evidence="3" id="KW-1015">Disulfide bond</keyword>
<dbReference type="PANTHER" id="PTHR42852:SF6">
    <property type="entry name" value="THIOL:DISULFIDE INTERCHANGE PROTEIN DSBE"/>
    <property type="match status" value="1"/>
</dbReference>
<keyword evidence="5" id="KW-0732">Signal</keyword>
<dbReference type="GO" id="GO:0017004">
    <property type="term" value="P:cytochrome complex assembly"/>
    <property type="evidence" value="ECO:0007669"/>
    <property type="project" value="UniProtKB-KW"/>
</dbReference>
<dbReference type="InterPro" id="IPR012336">
    <property type="entry name" value="Thioredoxin-like_fold"/>
</dbReference>
<dbReference type="InterPro" id="IPR013766">
    <property type="entry name" value="Thioredoxin_domain"/>
</dbReference>
<proteinExistence type="predicted"/>
<keyword evidence="2" id="KW-0201">Cytochrome c-type biogenesis</keyword>
<organism evidence="7 8">
    <name type="scientific">Lacinutrix venerupis</name>
    <dbReference type="NCBI Taxonomy" id="1486034"/>
    <lineage>
        <taxon>Bacteria</taxon>
        <taxon>Pseudomonadati</taxon>
        <taxon>Bacteroidota</taxon>
        <taxon>Flavobacteriia</taxon>
        <taxon>Flavobacteriales</taxon>
        <taxon>Flavobacteriaceae</taxon>
        <taxon>Lacinutrix</taxon>
    </lineage>
</organism>
<dbReference type="KEGG" id="lvn:BWR22_08145"/>